<feature type="region of interest" description="Disordered" evidence="11">
    <location>
        <begin position="550"/>
        <end position="577"/>
    </location>
</feature>
<dbReference type="FunFam" id="3.30.200.20:FF:000470">
    <property type="entry name" value="Serine/threonine-protein kinase RAD53"/>
    <property type="match status" value="1"/>
</dbReference>
<gene>
    <name evidence="14" type="ORF">BU23DRAFT_475674</name>
</gene>
<dbReference type="SMART" id="SM00220">
    <property type="entry name" value="S_TKc"/>
    <property type="match status" value="1"/>
</dbReference>
<dbReference type="Proteomes" id="UP000800036">
    <property type="component" value="Unassembled WGS sequence"/>
</dbReference>
<feature type="region of interest" description="Disordered" evidence="11">
    <location>
        <begin position="597"/>
        <end position="624"/>
    </location>
</feature>
<dbReference type="InterPro" id="IPR000719">
    <property type="entry name" value="Prot_kinase_dom"/>
</dbReference>
<evidence type="ECO:0000256" key="10">
    <source>
        <dbReference type="PROSITE-ProRule" id="PRU10141"/>
    </source>
</evidence>
<dbReference type="InterPro" id="IPR000253">
    <property type="entry name" value="FHA_dom"/>
</dbReference>
<feature type="compositionally biased region" description="Polar residues" evidence="11">
    <location>
        <begin position="720"/>
        <end position="731"/>
    </location>
</feature>
<dbReference type="OrthoDB" id="504170at2759"/>
<reference evidence="14" key="1">
    <citation type="journal article" date="2020" name="Stud. Mycol.">
        <title>101 Dothideomycetes genomes: a test case for predicting lifestyles and emergence of pathogens.</title>
        <authorList>
            <person name="Haridas S."/>
            <person name="Albert R."/>
            <person name="Binder M."/>
            <person name="Bloem J."/>
            <person name="Labutti K."/>
            <person name="Salamov A."/>
            <person name="Andreopoulos B."/>
            <person name="Baker S."/>
            <person name="Barry K."/>
            <person name="Bills G."/>
            <person name="Bluhm B."/>
            <person name="Cannon C."/>
            <person name="Castanera R."/>
            <person name="Culley D."/>
            <person name="Daum C."/>
            <person name="Ezra D."/>
            <person name="Gonzalez J."/>
            <person name="Henrissat B."/>
            <person name="Kuo A."/>
            <person name="Liang C."/>
            <person name="Lipzen A."/>
            <person name="Lutzoni F."/>
            <person name="Magnuson J."/>
            <person name="Mondo S."/>
            <person name="Nolan M."/>
            <person name="Ohm R."/>
            <person name="Pangilinan J."/>
            <person name="Park H.-J."/>
            <person name="Ramirez L."/>
            <person name="Alfaro M."/>
            <person name="Sun H."/>
            <person name="Tritt A."/>
            <person name="Yoshinaga Y."/>
            <person name="Zwiers L.-H."/>
            <person name="Turgeon B."/>
            <person name="Goodwin S."/>
            <person name="Spatafora J."/>
            <person name="Crous P."/>
            <person name="Grigoriev I."/>
        </authorList>
    </citation>
    <scope>NUCLEOTIDE SEQUENCE</scope>
    <source>
        <strain evidence="14">CBS 107.79</strain>
    </source>
</reference>
<keyword evidence="2" id="KW-0723">Serine/threonine-protein kinase</keyword>
<comment type="similarity">
    <text evidence="1">Belongs to the protein kinase superfamily. CAMK Ser/Thr protein kinase family. CHEK2 subfamily.</text>
</comment>
<keyword evidence="4 8" id="KW-0547">Nucleotide-binding</keyword>
<dbReference type="GO" id="GO:0005524">
    <property type="term" value="F:ATP binding"/>
    <property type="evidence" value="ECO:0007669"/>
    <property type="project" value="UniProtKB-UniRule"/>
</dbReference>
<dbReference type="EMBL" id="ML976705">
    <property type="protein sequence ID" value="KAF1969929.1"/>
    <property type="molecule type" value="Genomic_DNA"/>
</dbReference>
<dbReference type="SUPFAM" id="SSF56112">
    <property type="entry name" value="Protein kinase-like (PK-like)"/>
    <property type="match status" value="1"/>
</dbReference>
<evidence type="ECO:0000256" key="8">
    <source>
        <dbReference type="PIRSR" id="PIRSR630616-2"/>
    </source>
</evidence>
<evidence type="ECO:0000256" key="4">
    <source>
        <dbReference type="ARBA" id="ARBA00022741"/>
    </source>
</evidence>
<feature type="region of interest" description="Disordered" evidence="11">
    <location>
        <begin position="820"/>
        <end position="857"/>
    </location>
</feature>
<evidence type="ECO:0000256" key="6">
    <source>
        <dbReference type="ARBA" id="ARBA00022840"/>
    </source>
</evidence>
<feature type="domain" description="Protein kinase" evidence="13">
    <location>
        <begin position="261"/>
        <end position="534"/>
    </location>
</feature>
<protein>
    <submittedName>
        <fullName evidence="14">Kinase-like protein</fullName>
    </submittedName>
</protein>
<feature type="cross-link" description="Glycyl lysine isopeptide (Lys-Gly) (interchain with G-Cter in SUMO2)" evidence="9">
    <location>
        <position position="386"/>
    </location>
</feature>
<dbReference type="PROSITE" id="PS00107">
    <property type="entry name" value="PROTEIN_KINASE_ATP"/>
    <property type="match status" value="1"/>
</dbReference>
<dbReference type="Gene3D" id="2.60.200.20">
    <property type="match status" value="1"/>
</dbReference>
<feature type="binding site" evidence="8">
    <location>
        <begin position="340"/>
        <end position="342"/>
    </location>
    <ligand>
        <name>ATP</name>
        <dbReference type="ChEBI" id="CHEBI:30616"/>
    </ligand>
</feature>
<evidence type="ECO:0000256" key="3">
    <source>
        <dbReference type="ARBA" id="ARBA00022679"/>
    </source>
</evidence>
<dbReference type="GO" id="GO:0004674">
    <property type="term" value="F:protein serine/threonine kinase activity"/>
    <property type="evidence" value="ECO:0007669"/>
    <property type="project" value="UniProtKB-KW"/>
</dbReference>
<feature type="active site" description="Proton acceptor" evidence="7">
    <location>
        <position position="384"/>
    </location>
</feature>
<proteinExistence type="inferred from homology"/>
<keyword evidence="5 14" id="KW-0418">Kinase</keyword>
<feature type="domain" description="FHA" evidence="12">
    <location>
        <begin position="118"/>
        <end position="171"/>
    </location>
</feature>
<dbReference type="PROSITE" id="PS00108">
    <property type="entry name" value="PROTEIN_KINASE_ST"/>
    <property type="match status" value="1"/>
</dbReference>
<dbReference type="SUPFAM" id="SSF49879">
    <property type="entry name" value="SMAD/FHA domain"/>
    <property type="match status" value="1"/>
</dbReference>
<sequence>MASQGEATQPTQRVLDPRRLGRDNSGLNEEDSSDIMLILVAGSPAATKIVEQMAETRDYHVLFHDMDEYVSNIEEQDTIILREDGTNPVSLPTNAQRPADLALRFSSRRYLVQMDFGWVFGRNATMSDIVFGQDSLKRISNQHFRIFLNAEGLTMIEDLSTNGTRVDNIFLRSKDPRFEKTRVLTANTDIIIANSANDHEMIRFHVRIPQRSTQAQIRNYEENKRAFMSECFSGQELEKIKKLQQQQPLPSLTRWNGGPDYTIMGELGKGAFATVYLIATKMNGTRFAAKELEKRRFMKDGRLDKKIENELAIMRNLKHPNVVQFVNYHDSGDHLYIIMEYAPFGDLRKRMDEGPLPESFVRSLAQQVLSALAHLHSLKVTHRDIKPDNILISELDPLQVKLSDFGLSKMVQHEDTFLKTFCGTLLYCAPEVFPFYEQSKKRRRGDDRAYSSACDIWSLGGVLWNALCGTPPFEGKQDGTGRAMFNHIMVSDLDLSPLKAKNISHECIDLLTHMLKRDPTERPSEIQCLTHPWLREGAVIPKDPTLESIVEEDESESEAEHQLSQLSITGDAQEPDDNDILFDEEFEELINPRESKRVRRDPLHPRYQYRDLDDDSSAAASPQSIMEGDVDDESFQAMPQTPTGRRLFGEIGHSALESSGILNVQANQALSSAGSAESGAQVSSQRAGNTNFQVSREISSSSLFGAETGVRELNMASPHSPGSGSQTSNEPATPKTPEVPQHSSLGHSQKYPSQNSEPTPRARPSVHSRLISLPKTPSFFYDPADPSTHNIEYAQRVSGYDFGVQLSNATAGASDLEDTMHQSGHTNDHSPAASATAVSVKGTPNLPTQTSFKAPPRRVGKLAATVDSFDRSLVLNLDQRQTSWGRRQSNTIAYEDITDVRIPKTAFIIFWWSPSAPNLVQELSQDGKDWTEVEDLQVGIYVLAKFGLWVNGKHIRQKDEKGRPMYGNLHTGDVIQVHSNPVTNERLNFRCEFYVGKGAKPRAAGENFKVLYGAKVVE</sequence>
<dbReference type="AlphaFoldDB" id="A0A6A5V134"/>
<evidence type="ECO:0000313" key="14">
    <source>
        <dbReference type="EMBL" id="KAF1969929.1"/>
    </source>
</evidence>
<dbReference type="Gene3D" id="1.10.510.10">
    <property type="entry name" value="Transferase(Phosphotransferase) domain 1"/>
    <property type="match status" value="1"/>
</dbReference>
<dbReference type="InterPro" id="IPR008984">
    <property type="entry name" value="SMAD_FHA_dom_sf"/>
</dbReference>
<evidence type="ECO:0000256" key="7">
    <source>
        <dbReference type="PIRSR" id="PIRSR630616-1"/>
    </source>
</evidence>
<feature type="binding site" evidence="8 10">
    <location>
        <position position="290"/>
    </location>
    <ligand>
        <name>ATP</name>
        <dbReference type="ChEBI" id="CHEBI:30616"/>
    </ligand>
</feature>
<organism evidence="14 15">
    <name type="scientific">Bimuria novae-zelandiae CBS 107.79</name>
    <dbReference type="NCBI Taxonomy" id="1447943"/>
    <lineage>
        <taxon>Eukaryota</taxon>
        <taxon>Fungi</taxon>
        <taxon>Dikarya</taxon>
        <taxon>Ascomycota</taxon>
        <taxon>Pezizomycotina</taxon>
        <taxon>Dothideomycetes</taxon>
        <taxon>Pleosporomycetidae</taxon>
        <taxon>Pleosporales</taxon>
        <taxon>Massarineae</taxon>
        <taxon>Didymosphaeriaceae</taxon>
        <taxon>Bimuria</taxon>
    </lineage>
</organism>
<dbReference type="PROSITE" id="PS50011">
    <property type="entry name" value="PROTEIN_KINASE_DOM"/>
    <property type="match status" value="1"/>
</dbReference>
<evidence type="ECO:0000313" key="15">
    <source>
        <dbReference type="Proteomes" id="UP000800036"/>
    </source>
</evidence>
<keyword evidence="3" id="KW-0808">Transferase</keyword>
<evidence type="ECO:0000256" key="11">
    <source>
        <dbReference type="SAM" id="MobiDB-lite"/>
    </source>
</evidence>
<dbReference type="InterPro" id="IPR017441">
    <property type="entry name" value="Protein_kinase_ATP_BS"/>
</dbReference>
<dbReference type="SMART" id="SM00240">
    <property type="entry name" value="FHA"/>
    <property type="match status" value="1"/>
</dbReference>
<dbReference type="PANTHER" id="PTHR24350">
    <property type="entry name" value="SERINE/THREONINE-PROTEIN KINASE IAL-RELATED"/>
    <property type="match status" value="1"/>
</dbReference>
<name>A0A6A5V134_9PLEO</name>
<feature type="compositionally biased region" description="Basic and acidic residues" evidence="11">
    <location>
        <begin position="597"/>
        <end position="611"/>
    </location>
</feature>
<dbReference type="Pfam" id="PF00069">
    <property type="entry name" value="Pkinase"/>
    <property type="match status" value="1"/>
</dbReference>
<dbReference type="Pfam" id="PF00498">
    <property type="entry name" value="FHA"/>
    <property type="match status" value="1"/>
</dbReference>
<dbReference type="PROSITE" id="PS50006">
    <property type="entry name" value="FHA_DOMAIN"/>
    <property type="match status" value="1"/>
</dbReference>
<feature type="binding site" evidence="8">
    <location>
        <position position="404"/>
    </location>
    <ligand>
        <name>ATP</name>
        <dbReference type="ChEBI" id="CHEBI:30616"/>
    </ligand>
</feature>
<dbReference type="InterPro" id="IPR008271">
    <property type="entry name" value="Ser/Thr_kinase_AS"/>
</dbReference>
<feature type="compositionally biased region" description="Polar residues" evidence="11">
    <location>
        <begin position="741"/>
        <end position="758"/>
    </location>
</feature>
<feature type="region of interest" description="Disordered" evidence="11">
    <location>
        <begin position="1"/>
        <end position="28"/>
    </location>
</feature>
<evidence type="ECO:0000256" key="5">
    <source>
        <dbReference type="ARBA" id="ARBA00022777"/>
    </source>
</evidence>
<evidence type="ECO:0000256" key="9">
    <source>
        <dbReference type="PIRSR" id="PIRSR630616-3"/>
    </source>
</evidence>
<keyword evidence="15" id="KW-1185">Reference proteome</keyword>
<evidence type="ECO:0000256" key="1">
    <source>
        <dbReference type="ARBA" id="ARBA00005575"/>
    </source>
</evidence>
<dbReference type="FunFam" id="1.10.510.10:FF:000571">
    <property type="entry name" value="Maternal embryonic leucine zipper kinase"/>
    <property type="match status" value="1"/>
</dbReference>
<feature type="region of interest" description="Disordered" evidence="11">
    <location>
        <begin position="713"/>
        <end position="766"/>
    </location>
</feature>
<keyword evidence="6 8" id="KW-0067">ATP-binding</keyword>
<accession>A0A6A5V134</accession>
<evidence type="ECO:0000256" key="2">
    <source>
        <dbReference type="ARBA" id="ARBA00022527"/>
    </source>
</evidence>
<evidence type="ECO:0000259" key="12">
    <source>
        <dbReference type="PROSITE" id="PS50006"/>
    </source>
</evidence>
<evidence type="ECO:0000259" key="13">
    <source>
        <dbReference type="PROSITE" id="PS50011"/>
    </source>
</evidence>
<dbReference type="InterPro" id="IPR030616">
    <property type="entry name" value="Aur-like"/>
</dbReference>
<dbReference type="InterPro" id="IPR011009">
    <property type="entry name" value="Kinase-like_dom_sf"/>
</dbReference>
<feature type="compositionally biased region" description="Polar residues" evidence="11">
    <location>
        <begin position="1"/>
        <end position="12"/>
    </location>
</feature>